<proteinExistence type="predicted"/>
<dbReference type="GO" id="GO:0005794">
    <property type="term" value="C:Golgi apparatus"/>
    <property type="evidence" value="ECO:0007669"/>
    <property type="project" value="TreeGrafter"/>
</dbReference>
<name>A0A146K6K9_9EUKA</name>
<dbReference type="Pfam" id="PF03124">
    <property type="entry name" value="EXS"/>
    <property type="match status" value="1"/>
</dbReference>
<dbReference type="InterPro" id="IPR004342">
    <property type="entry name" value="EXS_C"/>
</dbReference>
<evidence type="ECO:0000256" key="5">
    <source>
        <dbReference type="SAM" id="Phobius"/>
    </source>
</evidence>
<feature type="transmembrane region" description="Helical" evidence="5">
    <location>
        <begin position="229"/>
        <end position="247"/>
    </location>
</feature>
<reference evidence="7" key="1">
    <citation type="submission" date="2015-07" db="EMBL/GenBank/DDBJ databases">
        <title>Adaptation to a free-living lifestyle via gene acquisitions in the diplomonad Trepomonas sp. PC1.</title>
        <authorList>
            <person name="Xu F."/>
            <person name="Jerlstrom-Hultqvist J."/>
            <person name="Kolisko M."/>
            <person name="Simpson A.G.B."/>
            <person name="Roger A.J."/>
            <person name="Svard S.G."/>
            <person name="Andersson J.O."/>
        </authorList>
    </citation>
    <scope>NUCLEOTIDE SEQUENCE</scope>
    <source>
        <strain evidence="7">PC1</strain>
    </source>
</reference>
<organism evidence="7">
    <name type="scientific">Trepomonas sp. PC1</name>
    <dbReference type="NCBI Taxonomy" id="1076344"/>
    <lineage>
        <taxon>Eukaryota</taxon>
        <taxon>Metamonada</taxon>
        <taxon>Diplomonadida</taxon>
        <taxon>Hexamitidae</taxon>
        <taxon>Hexamitinae</taxon>
        <taxon>Trepomonas</taxon>
    </lineage>
</organism>
<keyword evidence="4 5" id="KW-0472">Membrane</keyword>
<protein>
    <submittedName>
        <fullName evidence="7">EXS family protein</fullName>
    </submittedName>
</protein>
<keyword evidence="3 5" id="KW-1133">Transmembrane helix</keyword>
<gene>
    <name evidence="7" type="ORF">TPC1_17242</name>
</gene>
<feature type="transmembrane region" description="Helical" evidence="5">
    <location>
        <begin position="185"/>
        <end position="209"/>
    </location>
</feature>
<dbReference type="PANTHER" id="PTHR10783">
    <property type="entry name" value="XENOTROPIC AND POLYTROPIC RETROVIRUS RECEPTOR 1-RELATED"/>
    <property type="match status" value="1"/>
</dbReference>
<keyword evidence="2 5" id="KW-0812">Transmembrane</keyword>
<accession>A0A146K6K9</accession>
<dbReference type="GO" id="GO:0006817">
    <property type="term" value="P:phosphate ion transport"/>
    <property type="evidence" value="ECO:0007669"/>
    <property type="project" value="TreeGrafter"/>
</dbReference>
<feature type="non-terminal residue" evidence="7">
    <location>
        <position position="599"/>
    </location>
</feature>
<dbReference type="AlphaFoldDB" id="A0A146K6K9"/>
<evidence type="ECO:0000259" key="6">
    <source>
        <dbReference type="PROSITE" id="PS51380"/>
    </source>
</evidence>
<feature type="non-terminal residue" evidence="7">
    <location>
        <position position="1"/>
    </location>
</feature>
<feature type="domain" description="EXS" evidence="6">
    <location>
        <begin position="394"/>
        <end position="597"/>
    </location>
</feature>
<sequence>YDQLSKYLMKIHQLDDEMLYSEDKQAIIDEQQQEAKEFLHFFKIDQSEFQNYYSQMIDKSQHCIQDLFNLGNKEKYKNGYKKSNHQMLAQINLIFHEQALILSQIERFAEENISAQQNLINQYNQSSANIERIQNLQLIDFSQFQLWEKLYQAYSFFFNVPLSNATRILSIKSGKDTVSNNISQTYFLGVYVCLAIYFFIAYLDIAIFWPQEHISTYTLNKSQIEVIRINFIISLSIILIGINQYIFEKSRINYIFILDLPPTKITAGSKTTLKYGVLHLIISCLCNIFAIASISEFEERGQLSIPLGEILYTVSLTLPASIWLSVPLIIMALYNMIGLFRILKGKSQIARYFMIQFYHCLCPWAQDVTFSMYYIADVITSYELTISDFALDTSEQLCPDYIIAILQMIPSLVRIIQQYKKYKKAGHFYPYGLNGLKYVVALPSKVKNISQVHSNHPLYYVLCSVKVIESLFKIYWEIIEDWGLLTGGQGCQIFRNQRNRWTNILIRRTTMLNPVFLIFAIFQNVVLRFAWALPVFFESYFKNDQYVMLLSFVEIYRRYVWTMIRIDNSQATNCEQYFQQISKDQTDNYGISVVNESHV</sequence>
<feature type="transmembrane region" description="Helical" evidence="5">
    <location>
        <begin position="515"/>
        <end position="537"/>
    </location>
</feature>
<feature type="transmembrane region" description="Helical" evidence="5">
    <location>
        <begin position="322"/>
        <end position="343"/>
    </location>
</feature>
<dbReference type="PROSITE" id="PS51380">
    <property type="entry name" value="EXS"/>
    <property type="match status" value="1"/>
</dbReference>
<evidence type="ECO:0000313" key="7">
    <source>
        <dbReference type="EMBL" id="JAP91211.1"/>
    </source>
</evidence>
<feature type="transmembrane region" description="Helical" evidence="5">
    <location>
        <begin position="275"/>
        <end position="294"/>
    </location>
</feature>
<dbReference type="GO" id="GO:0016036">
    <property type="term" value="P:cellular response to phosphate starvation"/>
    <property type="evidence" value="ECO:0007669"/>
    <property type="project" value="TreeGrafter"/>
</dbReference>
<comment type="subcellular location">
    <subcellularLocation>
        <location evidence="1">Membrane</location>
        <topology evidence="1">Multi-pass membrane protein</topology>
    </subcellularLocation>
</comment>
<evidence type="ECO:0000256" key="1">
    <source>
        <dbReference type="ARBA" id="ARBA00004141"/>
    </source>
</evidence>
<evidence type="ECO:0000256" key="2">
    <source>
        <dbReference type="ARBA" id="ARBA00022692"/>
    </source>
</evidence>
<dbReference type="GO" id="GO:0000822">
    <property type="term" value="F:inositol hexakisphosphate binding"/>
    <property type="evidence" value="ECO:0007669"/>
    <property type="project" value="TreeGrafter"/>
</dbReference>
<dbReference type="GO" id="GO:0005886">
    <property type="term" value="C:plasma membrane"/>
    <property type="evidence" value="ECO:0007669"/>
    <property type="project" value="TreeGrafter"/>
</dbReference>
<dbReference type="PANTHER" id="PTHR10783:SF103">
    <property type="entry name" value="SOLUTE CARRIER FAMILY 53 MEMBER 1"/>
    <property type="match status" value="1"/>
</dbReference>
<dbReference type="EMBL" id="GDID01005395">
    <property type="protein sequence ID" value="JAP91211.1"/>
    <property type="molecule type" value="Transcribed_RNA"/>
</dbReference>
<evidence type="ECO:0000256" key="4">
    <source>
        <dbReference type="ARBA" id="ARBA00023136"/>
    </source>
</evidence>
<evidence type="ECO:0000256" key="3">
    <source>
        <dbReference type="ARBA" id="ARBA00022989"/>
    </source>
</evidence>